<keyword evidence="5 6" id="KW-0460">Magnesium</keyword>
<dbReference type="Pfam" id="PF00365">
    <property type="entry name" value="PFK"/>
    <property type="match status" value="1"/>
</dbReference>
<dbReference type="GO" id="GO:0003872">
    <property type="term" value="F:6-phosphofructokinase activity"/>
    <property type="evidence" value="ECO:0007669"/>
    <property type="project" value="UniProtKB-UniRule"/>
</dbReference>
<dbReference type="Gene3D" id="3.40.50.460">
    <property type="entry name" value="Phosphofructokinase domain"/>
    <property type="match status" value="1"/>
</dbReference>
<proteinExistence type="inferred from homology"/>
<dbReference type="GO" id="GO:0005737">
    <property type="term" value="C:cytoplasm"/>
    <property type="evidence" value="ECO:0007669"/>
    <property type="project" value="UniProtKB-SubCell"/>
</dbReference>
<dbReference type="InterPro" id="IPR000023">
    <property type="entry name" value="Phosphofructokinase_dom"/>
</dbReference>
<dbReference type="GO" id="GO:0006002">
    <property type="term" value="P:fructose 6-phosphate metabolic process"/>
    <property type="evidence" value="ECO:0007669"/>
    <property type="project" value="InterPro"/>
</dbReference>
<dbReference type="GO" id="GO:0047334">
    <property type="term" value="F:diphosphate-fructose-6-phosphate 1-phosphotransferase activity"/>
    <property type="evidence" value="ECO:0007669"/>
    <property type="project" value="UniProtKB-EC"/>
</dbReference>
<dbReference type="NCBIfam" id="NF010675">
    <property type="entry name" value="PRK14072.1"/>
    <property type="match status" value="1"/>
</dbReference>
<comment type="catalytic activity">
    <reaction evidence="6">
        <text>beta-D-fructose 6-phosphate + diphosphate = beta-D-fructose 1,6-bisphosphate + phosphate + H(+)</text>
        <dbReference type="Rhea" id="RHEA:13613"/>
        <dbReference type="ChEBI" id="CHEBI:15378"/>
        <dbReference type="ChEBI" id="CHEBI:32966"/>
        <dbReference type="ChEBI" id="CHEBI:33019"/>
        <dbReference type="ChEBI" id="CHEBI:43474"/>
        <dbReference type="ChEBI" id="CHEBI:57634"/>
        <dbReference type="EC" id="2.7.1.90"/>
    </reaction>
</comment>
<dbReference type="SUPFAM" id="SSF53784">
    <property type="entry name" value="Phosphofructokinase"/>
    <property type="match status" value="1"/>
</dbReference>
<comment type="subunit">
    <text evidence="6">Homodimer.</text>
</comment>
<dbReference type="UniPathway" id="UPA00109">
    <property type="reaction ID" value="UER00182"/>
</dbReference>
<feature type="site" description="Important for catalytic activity; stabilizes the transition state when the phosphoryl donor is PPi" evidence="6">
    <location>
        <position position="133"/>
    </location>
</feature>
<gene>
    <name evidence="6" type="primary">pfp</name>
    <name evidence="8" type="ORF">ENX73_01720</name>
</gene>
<feature type="site" description="Important for catalytic activity and substrate specificity; stabilizes the transition state when the phosphoryl donor is PPi; prevents ATP from binding by mimicking the alpha-phosphate group of ATP" evidence="6">
    <location>
        <position position="107"/>
    </location>
</feature>
<feature type="binding site" evidence="6">
    <location>
        <position position="10"/>
    </location>
    <ligand>
        <name>diphosphate</name>
        <dbReference type="ChEBI" id="CHEBI:33019"/>
    </ligand>
</feature>
<evidence type="ECO:0000256" key="6">
    <source>
        <dbReference type="HAMAP-Rule" id="MF_01978"/>
    </source>
</evidence>
<comment type="cofactor">
    <cofactor evidence="1 6">
        <name>Mg(2+)</name>
        <dbReference type="ChEBI" id="CHEBI:18420"/>
    </cofactor>
</comment>
<comment type="activity regulation">
    <text evidence="6">Non-allosteric.</text>
</comment>
<keyword evidence="3 6" id="KW-0479">Metal-binding</keyword>
<feature type="active site" description="Proton acceptor" evidence="6">
    <location>
        <position position="136"/>
    </location>
</feature>
<evidence type="ECO:0000259" key="7">
    <source>
        <dbReference type="Pfam" id="PF00365"/>
    </source>
</evidence>
<dbReference type="Gene3D" id="3.40.50.450">
    <property type="match status" value="1"/>
</dbReference>
<comment type="caution">
    <text evidence="6">Lacks conserved residue(s) required for the propagation of feature annotation.</text>
</comment>
<dbReference type="InterPro" id="IPR011404">
    <property type="entry name" value="PPi-PFK"/>
</dbReference>
<evidence type="ECO:0000256" key="3">
    <source>
        <dbReference type="ARBA" id="ARBA00022723"/>
    </source>
</evidence>
<evidence type="ECO:0000256" key="5">
    <source>
        <dbReference type="ARBA" id="ARBA00022842"/>
    </source>
</evidence>
<evidence type="ECO:0000313" key="8">
    <source>
        <dbReference type="EMBL" id="HGE74827.1"/>
    </source>
</evidence>
<dbReference type="PIRSF" id="PIRSF036483">
    <property type="entry name" value="PFK_XF0274"/>
    <property type="match status" value="1"/>
</dbReference>
<comment type="function">
    <text evidence="6">Catalyzes the phosphorylation of D-fructose 6-phosphate, the first committing step of glycolysis. Uses inorganic phosphate (PPi) as phosphoryl donor instead of ATP like common ATP-dependent phosphofructokinases (ATP-PFKs), which renders the reaction reversible, and can thus function both in glycolysis and gluconeogenesis. Consistently, PPi-PFK can replace the enzymes of both the forward (ATP-PFK) and reverse (fructose-bisphosphatase (FBPase)) reactions.</text>
</comment>
<feature type="domain" description="Phosphofructokinase" evidence="7">
    <location>
        <begin position="2"/>
        <end position="309"/>
    </location>
</feature>
<feature type="binding site" evidence="6">
    <location>
        <begin position="134"/>
        <end position="136"/>
    </location>
    <ligand>
        <name>substrate</name>
    </ligand>
</feature>
<dbReference type="EC" id="2.7.1.90" evidence="6"/>
<keyword evidence="6" id="KW-0963">Cytoplasm</keyword>
<comment type="caution">
    <text evidence="8">The sequence shown here is derived from an EMBL/GenBank/DDBJ whole genome shotgun (WGS) entry which is preliminary data.</text>
</comment>
<dbReference type="HAMAP" id="MF_01978">
    <property type="entry name" value="Phosphofructokinase_II_B2"/>
    <property type="match status" value="1"/>
</dbReference>
<evidence type="ECO:0000256" key="2">
    <source>
        <dbReference type="ARBA" id="ARBA00022679"/>
    </source>
</evidence>
<dbReference type="InterPro" id="IPR035966">
    <property type="entry name" value="PKF_sf"/>
</dbReference>
<feature type="binding site" evidence="6">
    <location>
        <position position="234"/>
    </location>
    <ligand>
        <name>substrate</name>
    </ligand>
</feature>
<dbReference type="GO" id="GO:0046872">
    <property type="term" value="F:metal ion binding"/>
    <property type="evidence" value="ECO:0007669"/>
    <property type="project" value="UniProtKB-KW"/>
</dbReference>
<feature type="binding site" evidence="6">
    <location>
        <begin position="180"/>
        <end position="182"/>
    </location>
    <ligand>
        <name>substrate</name>
    </ligand>
</feature>
<keyword evidence="2 6" id="KW-0808">Transferase</keyword>
<feature type="binding site" evidence="6">
    <location>
        <position position="106"/>
    </location>
    <ligand>
        <name>Mg(2+)</name>
        <dbReference type="ChEBI" id="CHEBI:18420"/>
        <note>catalytic</note>
    </ligand>
</feature>
<dbReference type="InterPro" id="IPR022953">
    <property type="entry name" value="ATP_PFK"/>
</dbReference>
<dbReference type="PANTHER" id="PTHR45770">
    <property type="entry name" value="ATP-DEPENDENT 6-PHOSPHOFRUCTOKINASE 1"/>
    <property type="match status" value="1"/>
</dbReference>
<evidence type="ECO:0000256" key="4">
    <source>
        <dbReference type="ARBA" id="ARBA00022777"/>
    </source>
</evidence>
<comment type="pathway">
    <text evidence="6">Carbohydrate degradation; glycolysis; D-glyceraldehyde 3-phosphate and glycerone phosphate from D-glucose: step 3/4.</text>
</comment>
<dbReference type="PRINTS" id="PR00476">
    <property type="entry name" value="PHFRCTKINASE"/>
</dbReference>
<dbReference type="InterPro" id="IPR050929">
    <property type="entry name" value="PFKA"/>
</dbReference>
<sequence length="376" mass="40820">MKILVAQSGGPTAVINATLTGVIERARDLGYEVIGGLHGVEGILESKSVDLSTLSGKMLNSISHTPGAYLGSCRYNLPQPPDGVYDVLFNFFNSNKIDAFLYIGGNDSMDSVEKISKEAQRRKYPLLVGGIPKTVDNDLVETDHCPGYPSAAKFLNVIASEFVVDSMAYSKPVICIIETMGRDSGWLASSLKMVEKIVDGLKVMILIPELPVSEEKLLDTVNDMKSPLLISVSEGIINEEGKYLSALETVDNFGHPKLGGAGEHVATLIEKIAKVKFMNPAFSQRAATHIISEVDYREAKGVGAAAVDTLAEGKNAFFVGIERVQASIGYSSTIRIVSIDRVANEVRKVPESLFENEFIDYIAPLIGKLPKYAFRR</sequence>
<organism evidence="8">
    <name type="scientific">Mesoaciditoga lauensis</name>
    <dbReference type="NCBI Taxonomy" id="1495039"/>
    <lineage>
        <taxon>Bacteria</taxon>
        <taxon>Thermotogati</taxon>
        <taxon>Thermotogota</taxon>
        <taxon>Thermotogae</taxon>
        <taxon>Mesoaciditogales</taxon>
        <taxon>Mesoaciditogaceae</taxon>
        <taxon>Mesoaciditoga</taxon>
    </lineage>
</organism>
<dbReference type="EMBL" id="DTPE01000075">
    <property type="protein sequence ID" value="HGE74827.1"/>
    <property type="molecule type" value="Genomic_DNA"/>
</dbReference>
<comment type="subcellular location">
    <subcellularLocation>
        <location evidence="6">Cytoplasm</location>
    </subcellularLocation>
</comment>
<reference evidence="8" key="1">
    <citation type="journal article" date="2020" name="mSystems">
        <title>Genome- and Community-Level Interaction Insights into Carbon Utilization and Element Cycling Functions of Hydrothermarchaeota in Hydrothermal Sediment.</title>
        <authorList>
            <person name="Zhou Z."/>
            <person name="Liu Y."/>
            <person name="Xu W."/>
            <person name="Pan J."/>
            <person name="Luo Z.H."/>
            <person name="Li M."/>
        </authorList>
    </citation>
    <scope>NUCLEOTIDE SEQUENCE [LARGE SCALE GENOMIC DNA]</scope>
    <source>
        <strain evidence="8">SpSt-966</strain>
    </source>
</reference>
<name>A0A7V3RE04_9BACT</name>
<dbReference type="AlphaFoldDB" id="A0A7V3RE04"/>
<accession>A0A7V3RE04</accession>
<comment type="similarity">
    <text evidence="6">Belongs to the phosphofructokinase type A (PFKA) family. PPi-dependent PFK group II subfamily. Clade 'B2' sub-subfamily.</text>
</comment>
<keyword evidence="6" id="KW-0324">Glycolysis</keyword>
<keyword evidence="4 6" id="KW-0418">Kinase</keyword>
<protein>
    <recommendedName>
        <fullName evidence="6">Pyrophosphate--fructose 6-phosphate 1-phosphotransferase</fullName>
        <ecNumber evidence="6">2.7.1.90</ecNumber>
    </recommendedName>
    <alternativeName>
        <fullName evidence="6">6-phosphofructokinase, pyrophosphate dependent</fullName>
    </alternativeName>
    <alternativeName>
        <fullName evidence="6">PPi-dependent phosphofructokinase</fullName>
        <shortName evidence="6">PPi-PFK</shortName>
    </alternativeName>
    <alternativeName>
        <fullName evidence="6">Pyrophosphate-dependent 6-phosphofructose-1-kinase</fullName>
    </alternativeName>
</protein>
<evidence type="ECO:0000256" key="1">
    <source>
        <dbReference type="ARBA" id="ARBA00001946"/>
    </source>
</evidence>